<feature type="non-terminal residue" evidence="1">
    <location>
        <position position="81"/>
    </location>
</feature>
<feature type="non-terminal residue" evidence="1">
    <location>
        <position position="1"/>
    </location>
</feature>
<protein>
    <submittedName>
        <fullName evidence="1">Uncharacterized protein</fullName>
    </submittedName>
</protein>
<gene>
    <name evidence="1" type="ORF">CALMAC_LOCUS20510</name>
</gene>
<organism evidence="1 2">
    <name type="scientific">Callosobruchus maculatus</name>
    <name type="common">Southern cowpea weevil</name>
    <name type="synonym">Pulse bruchid</name>
    <dbReference type="NCBI Taxonomy" id="64391"/>
    <lineage>
        <taxon>Eukaryota</taxon>
        <taxon>Metazoa</taxon>
        <taxon>Ecdysozoa</taxon>
        <taxon>Arthropoda</taxon>
        <taxon>Hexapoda</taxon>
        <taxon>Insecta</taxon>
        <taxon>Pterygota</taxon>
        <taxon>Neoptera</taxon>
        <taxon>Endopterygota</taxon>
        <taxon>Coleoptera</taxon>
        <taxon>Polyphaga</taxon>
        <taxon>Cucujiformia</taxon>
        <taxon>Chrysomeloidea</taxon>
        <taxon>Chrysomelidae</taxon>
        <taxon>Bruchinae</taxon>
        <taxon>Bruchini</taxon>
        <taxon>Callosobruchus</taxon>
    </lineage>
</organism>
<dbReference type="Proteomes" id="UP000410492">
    <property type="component" value="Unassembled WGS sequence"/>
</dbReference>
<name>A0A653DUR2_CALMS</name>
<dbReference type="AlphaFoldDB" id="A0A653DUR2"/>
<sequence length="81" mass="9366">SSICLFSSPSFRGIQKYGEHKRLNQRHFVALVMLWSRHILVSFVMAHVPVECAVESHFHSYPNFRSKNRGTQNSELLHNGL</sequence>
<reference evidence="1 2" key="1">
    <citation type="submission" date="2019-01" db="EMBL/GenBank/DDBJ databases">
        <authorList>
            <person name="Sayadi A."/>
        </authorList>
    </citation>
    <scope>NUCLEOTIDE SEQUENCE [LARGE SCALE GENOMIC DNA]</scope>
</reference>
<keyword evidence="2" id="KW-1185">Reference proteome</keyword>
<dbReference type="EMBL" id="CAACVG010014840">
    <property type="protein sequence ID" value="VEN63792.1"/>
    <property type="molecule type" value="Genomic_DNA"/>
</dbReference>
<evidence type="ECO:0000313" key="2">
    <source>
        <dbReference type="Proteomes" id="UP000410492"/>
    </source>
</evidence>
<proteinExistence type="predicted"/>
<evidence type="ECO:0000313" key="1">
    <source>
        <dbReference type="EMBL" id="VEN63792.1"/>
    </source>
</evidence>
<accession>A0A653DUR2</accession>